<dbReference type="Proteomes" id="UP000005239">
    <property type="component" value="Unassembled WGS sequence"/>
</dbReference>
<dbReference type="EnsemblMetazoa" id="PPA45529.1">
    <property type="protein sequence ID" value="PPA45529.1"/>
    <property type="gene ID" value="WBGene00283898"/>
</dbReference>
<organism evidence="1 2">
    <name type="scientific">Pristionchus pacificus</name>
    <name type="common">Parasitic nematode worm</name>
    <dbReference type="NCBI Taxonomy" id="54126"/>
    <lineage>
        <taxon>Eukaryota</taxon>
        <taxon>Metazoa</taxon>
        <taxon>Ecdysozoa</taxon>
        <taxon>Nematoda</taxon>
        <taxon>Chromadorea</taxon>
        <taxon>Rhabditida</taxon>
        <taxon>Rhabditina</taxon>
        <taxon>Diplogasteromorpha</taxon>
        <taxon>Diplogasteroidea</taxon>
        <taxon>Neodiplogasteridae</taxon>
        <taxon>Pristionchus</taxon>
    </lineage>
</organism>
<proteinExistence type="predicted"/>
<dbReference type="InterPro" id="IPR036227">
    <property type="entry name" value="Ribosomal_uL15/eL18_sf"/>
</dbReference>
<evidence type="ECO:0000313" key="2">
    <source>
        <dbReference type="Proteomes" id="UP000005239"/>
    </source>
</evidence>
<dbReference type="SUPFAM" id="SSF52080">
    <property type="entry name" value="Ribosomal proteins L15p and L18e"/>
    <property type="match status" value="1"/>
</dbReference>
<accession>A0A2A6C2K5</accession>
<dbReference type="AlphaFoldDB" id="A0A2A6C2K5"/>
<dbReference type="FunFam" id="3.100.10.10:FF:000030">
    <property type="entry name" value="Putative 60S ribosomal protein L27a-1"/>
    <property type="match status" value="1"/>
</dbReference>
<evidence type="ECO:0000313" key="1">
    <source>
        <dbReference type="EnsemblMetazoa" id="PPA45529.1"/>
    </source>
</evidence>
<sequence length="197" mass="22604">MQYSNLPESIPYEKQKVIHRDAAIVEQDYTKVSHRGVPRFLIDAFDRILKEKTMEGLFWKEGNAARMKSSQDCANLSDAERFRHRRLLVIVKAKFFSDSAEQKIKASGEACVLVAQGTITCVVLIRPSEDMMKALIQLNLSVDPNYMYGAYKADNCMEAMLVKIWTTLPFLCAYSIIIIVFRRIKRTLRAKTNKMNA</sequence>
<keyword evidence="2" id="KW-1185">Reference proteome</keyword>
<accession>A0A8R1V102</accession>
<dbReference type="Gene3D" id="3.100.10.10">
    <property type="match status" value="1"/>
</dbReference>
<reference evidence="2" key="1">
    <citation type="journal article" date="2008" name="Nat. Genet.">
        <title>The Pristionchus pacificus genome provides a unique perspective on nematode lifestyle and parasitism.</title>
        <authorList>
            <person name="Dieterich C."/>
            <person name="Clifton S.W."/>
            <person name="Schuster L.N."/>
            <person name="Chinwalla A."/>
            <person name="Delehaunty K."/>
            <person name="Dinkelacker I."/>
            <person name="Fulton L."/>
            <person name="Fulton R."/>
            <person name="Godfrey J."/>
            <person name="Minx P."/>
            <person name="Mitreva M."/>
            <person name="Roeseler W."/>
            <person name="Tian H."/>
            <person name="Witte H."/>
            <person name="Yang S.P."/>
            <person name="Wilson R.K."/>
            <person name="Sommer R.J."/>
        </authorList>
    </citation>
    <scope>NUCLEOTIDE SEQUENCE [LARGE SCALE GENOMIC DNA]</scope>
    <source>
        <strain evidence="2">PS312</strain>
    </source>
</reference>
<reference evidence="1" key="2">
    <citation type="submission" date="2022-06" db="UniProtKB">
        <authorList>
            <consortium name="EnsemblMetazoa"/>
        </authorList>
    </citation>
    <scope>IDENTIFICATION</scope>
    <source>
        <strain evidence="1">PS312</strain>
    </source>
</reference>
<dbReference type="OrthoDB" id="29546at2759"/>
<gene>
    <name evidence="1" type="primary">WBGene00283898</name>
</gene>
<protein>
    <submittedName>
        <fullName evidence="1">Uncharacterized protein</fullName>
    </submittedName>
</protein>
<name>A0A2A6C2K5_PRIPA</name>